<dbReference type="Pfam" id="PF07669">
    <property type="entry name" value="Eco57I"/>
    <property type="match status" value="1"/>
</dbReference>
<dbReference type="STRING" id="443254.Marpi_0945"/>
<dbReference type="EMBL" id="CP003257">
    <property type="protein sequence ID" value="AEX85357.1"/>
    <property type="molecule type" value="Genomic_DNA"/>
</dbReference>
<keyword evidence="9" id="KW-0378">Hydrolase</keyword>
<dbReference type="KEGG" id="mpz:Marpi_0945"/>
<dbReference type="InterPro" id="IPR044946">
    <property type="entry name" value="Restrct_endonuc_typeI_TRD_sf"/>
</dbReference>
<dbReference type="Gene3D" id="3.40.50.150">
    <property type="entry name" value="Vaccinia Virus protein VP39"/>
    <property type="match status" value="1"/>
</dbReference>
<reference evidence="10" key="2">
    <citation type="submission" date="2012-01" db="EMBL/GenBank/DDBJ databases">
        <title>Complete sequence of chromosome of Marinitoga piezophila KA3.</title>
        <authorList>
            <person name="Lucas S."/>
            <person name="Han J."/>
            <person name="Lapidus A."/>
            <person name="Cheng J.-F."/>
            <person name="Goodwin L."/>
            <person name="Pitluck S."/>
            <person name="Peters L."/>
            <person name="Mikhailova N."/>
            <person name="Teshima H."/>
            <person name="Detter J.C."/>
            <person name="Han C."/>
            <person name="Tapia R."/>
            <person name="Land M."/>
            <person name="Hauser L."/>
            <person name="Kyrpides N."/>
            <person name="Ivanova N."/>
            <person name="Pagani I."/>
            <person name="Jebbar M."/>
            <person name="Vannier P."/>
            <person name="Oger P."/>
            <person name="Cario A."/>
            <person name="Bartlett D."/>
            <person name="Noll K.M."/>
            <person name="Woyke T."/>
        </authorList>
    </citation>
    <scope>NUCLEOTIDE SEQUENCE [LARGE SCALE GENOMIC DNA]</scope>
    <source>
        <strain evidence="10">DSM 14283 / JCM 11233 / KA3</strain>
    </source>
</reference>
<feature type="domain" description="Type II methyltransferase M.TaqI-like" evidence="8">
    <location>
        <begin position="77"/>
        <end position="180"/>
    </location>
</feature>
<dbReference type="GO" id="GO:0032259">
    <property type="term" value="P:methylation"/>
    <property type="evidence" value="ECO:0007669"/>
    <property type="project" value="UniProtKB-KW"/>
</dbReference>
<gene>
    <name evidence="9" type="ordered locus">Marpi_0945</name>
</gene>
<evidence type="ECO:0000256" key="6">
    <source>
        <dbReference type="ARBA" id="ARBA00023125"/>
    </source>
</evidence>
<organism evidence="9 10">
    <name type="scientific">Marinitoga piezophila (strain DSM 14283 / JCM 11233 / KA3)</name>
    <dbReference type="NCBI Taxonomy" id="443254"/>
    <lineage>
        <taxon>Bacteria</taxon>
        <taxon>Thermotogati</taxon>
        <taxon>Thermotogota</taxon>
        <taxon>Thermotogae</taxon>
        <taxon>Petrotogales</taxon>
        <taxon>Petrotogaceae</taxon>
        <taxon>Marinitoga</taxon>
    </lineage>
</organism>
<dbReference type="PRINTS" id="PR00507">
    <property type="entry name" value="N12N6MTFRASE"/>
</dbReference>
<dbReference type="OrthoDB" id="9815272at2"/>
<keyword evidence="10" id="KW-1185">Reference proteome</keyword>
<comment type="catalytic activity">
    <reaction evidence="7">
        <text>a 2'-deoxyadenosine in DNA + S-adenosyl-L-methionine = an N(6)-methyl-2'-deoxyadenosine in DNA + S-adenosyl-L-homocysteine + H(+)</text>
        <dbReference type="Rhea" id="RHEA:15197"/>
        <dbReference type="Rhea" id="RHEA-COMP:12418"/>
        <dbReference type="Rhea" id="RHEA-COMP:12419"/>
        <dbReference type="ChEBI" id="CHEBI:15378"/>
        <dbReference type="ChEBI" id="CHEBI:57856"/>
        <dbReference type="ChEBI" id="CHEBI:59789"/>
        <dbReference type="ChEBI" id="CHEBI:90615"/>
        <dbReference type="ChEBI" id="CHEBI:90616"/>
        <dbReference type="EC" id="2.1.1.72"/>
    </reaction>
</comment>
<dbReference type="PANTHER" id="PTHR33841">
    <property type="entry name" value="DNA METHYLTRANSFERASE YEEA-RELATED"/>
    <property type="match status" value="1"/>
</dbReference>
<evidence type="ECO:0000313" key="9">
    <source>
        <dbReference type="EMBL" id="AEX85357.1"/>
    </source>
</evidence>
<dbReference type="SUPFAM" id="SSF116734">
    <property type="entry name" value="DNA methylase specificity domain"/>
    <property type="match status" value="1"/>
</dbReference>
<evidence type="ECO:0000256" key="3">
    <source>
        <dbReference type="ARBA" id="ARBA00022679"/>
    </source>
</evidence>
<keyword evidence="5" id="KW-0680">Restriction system</keyword>
<keyword evidence="2" id="KW-0489">Methyltransferase</keyword>
<dbReference type="RefSeq" id="WP_014296429.1">
    <property type="nucleotide sequence ID" value="NC_016751.1"/>
</dbReference>
<dbReference type="CDD" id="cd02440">
    <property type="entry name" value="AdoMet_MTases"/>
    <property type="match status" value="1"/>
</dbReference>
<dbReference type="GO" id="GO:0009007">
    <property type="term" value="F:site-specific DNA-methyltransferase (adenine-specific) activity"/>
    <property type="evidence" value="ECO:0007669"/>
    <property type="project" value="UniProtKB-EC"/>
</dbReference>
<dbReference type="REBASE" id="46293">
    <property type="entry name" value="M.MpiKA3ORF945P"/>
</dbReference>
<evidence type="ECO:0000313" key="10">
    <source>
        <dbReference type="Proteomes" id="UP000007161"/>
    </source>
</evidence>
<dbReference type="Gene3D" id="3.90.220.20">
    <property type="entry name" value="DNA methylase specificity domains"/>
    <property type="match status" value="1"/>
</dbReference>
<dbReference type="InterPro" id="IPR050953">
    <property type="entry name" value="N4_N6_ade-DNA_methylase"/>
</dbReference>
<dbReference type="PANTHER" id="PTHR33841:SF6">
    <property type="entry name" value="TYPE II METHYLTRANSFERASE M.HINDII"/>
    <property type="match status" value="1"/>
</dbReference>
<evidence type="ECO:0000256" key="1">
    <source>
        <dbReference type="ARBA" id="ARBA00011900"/>
    </source>
</evidence>
<protein>
    <recommendedName>
        <fullName evidence="1">site-specific DNA-methyltransferase (adenine-specific)</fullName>
        <ecNumber evidence="1">2.1.1.72</ecNumber>
    </recommendedName>
</protein>
<dbReference type="eggNOG" id="COG0732">
    <property type="taxonomic scope" value="Bacteria"/>
</dbReference>
<evidence type="ECO:0000256" key="5">
    <source>
        <dbReference type="ARBA" id="ARBA00022747"/>
    </source>
</evidence>
<dbReference type="InterPro" id="IPR011639">
    <property type="entry name" value="MethylTrfase_TaqI-like_dom"/>
</dbReference>
<accession>H2J7L6</accession>
<evidence type="ECO:0000256" key="7">
    <source>
        <dbReference type="ARBA" id="ARBA00047942"/>
    </source>
</evidence>
<proteinExistence type="predicted"/>
<dbReference type="AlphaFoldDB" id="H2J7L6"/>
<name>H2J7L6_MARPK</name>
<dbReference type="eggNOG" id="COG0827">
    <property type="taxonomic scope" value="Bacteria"/>
</dbReference>
<dbReference type="GO" id="GO:0004519">
    <property type="term" value="F:endonuclease activity"/>
    <property type="evidence" value="ECO:0007669"/>
    <property type="project" value="UniProtKB-KW"/>
</dbReference>
<evidence type="ECO:0000259" key="8">
    <source>
        <dbReference type="Pfam" id="PF07669"/>
    </source>
</evidence>
<keyword evidence="9" id="KW-0540">Nuclease</keyword>
<dbReference type="GO" id="GO:0009307">
    <property type="term" value="P:DNA restriction-modification system"/>
    <property type="evidence" value="ECO:0007669"/>
    <property type="project" value="UniProtKB-KW"/>
</dbReference>
<evidence type="ECO:0000256" key="2">
    <source>
        <dbReference type="ARBA" id="ARBA00022603"/>
    </source>
</evidence>
<reference evidence="9 10" key="1">
    <citation type="journal article" date="2012" name="J. Bacteriol.">
        <title>Complete Genome Sequence of the Thermophilic, Piezophilic, Heterotrophic Bacterium Marinitoga piezophila KA3.</title>
        <authorList>
            <person name="Lucas S."/>
            <person name="Han J."/>
            <person name="Lapidus A."/>
            <person name="Cheng J.F."/>
            <person name="Goodwin L.A."/>
            <person name="Pitluck S."/>
            <person name="Peters L."/>
            <person name="Mikhailova N."/>
            <person name="Teshima H."/>
            <person name="Detter J.C."/>
            <person name="Han C."/>
            <person name="Tapia R."/>
            <person name="Land M."/>
            <person name="Hauser L."/>
            <person name="Kyrpides N.C."/>
            <person name="Ivanova N."/>
            <person name="Pagani I."/>
            <person name="Vannier P."/>
            <person name="Oger P."/>
            <person name="Bartlett D.H."/>
            <person name="Noll K.M."/>
            <person name="Woyke T."/>
            <person name="Jebbar M."/>
        </authorList>
    </citation>
    <scope>NUCLEOTIDE SEQUENCE [LARGE SCALE GENOMIC DNA]</scope>
    <source>
        <strain evidence="10">DSM 14283 / JCM 11233 / KA3</strain>
    </source>
</reference>
<sequence length="504" mass="60351">MYKKPIGFVETPELIAELMVKLTGKNKNSLTLDTGCGRGVFLKKLQEYGFNNVYGIEMNKEFYKLCKEKYPQYEILAENFLTKNFKERFDLIMGNPPYVHYSDLPKRLSKQIKKIAKNAEADIYYAFIIKSIELLKEEGELIYIVPYHFFFNTHAAYLRNFMIKNGSFEIIIDLGEIRLFSKNPETIIFKYKKGIFEKKIKVLNIKNQQINDINKIRSDIEKVLEEKKSSELFEYYELPPFKKNTVWSTSEMRKWDIQEYKLLKDIAKIGVGFVSGYKKAFYISENEYQKMDNSSKELIKPFIKAKNCDRYIVNGFHRYIFIDKSIEEKILKEKYPEIYIRLLKHKKEMSERFLPGRTKWYQWQAARNYKFLMENPGKRIYVPALDRKPYNRFSFSEESYFPSGDVLFIQPYLEKDIYFLLGYLNSLFFREYYISYGGKRGGRMSFTQKLLENIKIPEFDLTIQDEISHITKEIIRLKKQKKETKIYEEQIEEVIKKNIKKIYV</sequence>
<evidence type="ECO:0000256" key="4">
    <source>
        <dbReference type="ARBA" id="ARBA00022691"/>
    </source>
</evidence>
<dbReference type="SUPFAM" id="SSF53335">
    <property type="entry name" value="S-adenosyl-L-methionine-dependent methyltransferases"/>
    <property type="match status" value="1"/>
</dbReference>
<dbReference type="HOGENOM" id="CLU_508657_0_0_0"/>
<dbReference type="EC" id="2.1.1.72" evidence="1"/>
<keyword evidence="9" id="KW-0255">Endonuclease</keyword>
<keyword evidence="6" id="KW-0238">DNA-binding</keyword>
<keyword evidence="4" id="KW-0949">S-adenosyl-L-methionine</keyword>
<dbReference type="GO" id="GO:0003677">
    <property type="term" value="F:DNA binding"/>
    <property type="evidence" value="ECO:0007669"/>
    <property type="project" value="UniProtKB-KW"/>
</dbReference>
<keyword evidence="3" id="KW-0808">Transferase</keyword>
<dbReference type="InterPro" id="IPR029063">
    <property type="entry name" value="SAM-dependent_MTases_sf"/>
</dbReference>
<dbReference type="Proteomes" id="UP000007161">
    <property type="component" value="Chromosome"/>
</dbReference>